<dbReference type="OrthoDB" id="189742at2157"/>
<accession>A0A1H7KUP2</accession>
<proteinExistence type="predicted"/>
<evidence type="ECO:0000313" key="1">
    <source>
        <dbReference type="EMBL" id="SEK90472.1"/>
    </source>
</evidence>
<dbReference type="Pfam" id="PF25941">
    <property type="entry name" value="PDDEXK_16"/>
    <property type="match status" value="1"/>
</dbReference>
<dbReference type="RefSeq" id="WP_074792769.1">
    <property type="nucleotide sequence ID" value="NZ_FOAD01000002.1"/>
</dbReference>
<name>A0A1H7KUP2_HALLR</name>
<dbReference type="Proteomes" id="UP000183894">
    <property type="component" value="Unassembled WGS sequence"/>
</dbReference>
<dbReference type="AlphaFoldDB" id="A0A1H7KUP2"/>
<organism evidence="1 2">
    <name type="scientific">Haloferax larsenii</name>
    <dbReference type="NCBI Taxonomy" id="302484"/>
    <lineage>
        <taxon>Archaea</taxon>
        <taxon>Methanobacteriati</taxon>
        <taxon>Methanobacteriota</taxon>
        <taxon>Stenosarchaea group</taxon>
        <taxon>Halobacteria</taxon>
        <taxon>Halobacteriales</taxon>
        <taxon>Haloferacaceae</taxon>
        <taxon>Haloferax</taxon>
    </lineage>
</organism>
<sequence length="126" mass="14439">MNRSRKAARYGRLAEEAARRIYDLDADHTSWHDARTSDGRPVETKAAMLNRADGTEGRFRIFEDYHAKLVQHDGLYVFIPYRARGRGIQVVDARSVEASKLRLNFYGAGGHRESKQAKIHPRLVFP</sequence>
<reference evidence="1 2" key="1">
    <citation type="submission" date="2016-10" db="EMBL/GenBank/DDBJ databases">
        <authorList>
            <person name="de Groot N.N."/>
        </authorList>
    </citation>
    <scope>NUCLEOTIDE SEQUENCE [LARGE SCALE GENOMIC DNA]</scope>
    <source>
        <strain evidence="1 2">CDM_5</strain>
    </source>
</reference>
<gene>
    <name evidence="1" type="ORF">SAMN04488691_102121</name>
</gene>
<dbReference type="EMBL" id="FOAD01000002">
    <property type="protein sequence ID" value="SEK90472.1"/>
    <property type="molecule type" value="Genomic_DNA"/>
</dbReference>
<protein>
    <submittedName>
        <fullName evidence="1">Uncharacterized protein</fullName>
    </submittedName>
</protein>
<dbReference type="InterPro" id="IPR058715">
    <property type="entry name" value="PDDEXK_nuclease-rel"/>
</dbReference>
<evidence type="ECO:0000313" key="2">
    <source>
        <dbReference type="Proteomes" id="UP000183894"/>
    </source>
</evidence>